<name>A0AAQ3STL4_PASNO</name>
<dbReference type="Proteomes" id="UP001341281">
    <property type="component" value="Chromosome 02"/>
</dbReference>
<organism evidence="2 3">
    <name type="scientific">Paspalum notatum var. saurae</name>
    <dbReference type="NCBI Taxonomy" id="547442"/>
    <lineage>
        <taxon>Eukaryota</taxon>
        <taxon>Viridiplantae</taxon>
        <taxon>Streptophyta</taxon>
        <taxon>Embryophyta</taxon>
        <taxon>Tracheophyta</taxon>
        <taxon>Spermatophyta</taxon>
        <taxon>Magnoliopsida</taxon>
        <taxon>Liliopsida</taxon>
        <taxon>Poales</taxon>
        <taxon>Poaceae</taxon>
        <taxon>PACMAD clade</taxon>
        <taxon>Panicoideae</taxon>
        <taxon>Andropogonodae</taxon>
        <taxon>Paspaleae</taxon>
        <taxon>Paspalinae</taxon>
        <taxon>Paspalum</taxon>
    </lineage>
</organism>
<evidence type="ECO:0000256" key="1">
    <source>
        <dbReference type="SAM" id="MobiDB-lite"/>
    </source>
</evidence>
<feature type="region of interest" description="Disordered" evidence="1">
    <location>
        <begin position="76"/>
        <end position="103"/>
    </location>
</feature>
<dbReference type="AlphaFoldDB" id="A0AAQ3STL4"/>
<reference evidence="2 3" key="1">
    <citation type="submission" date="2024-02" db="EMBL/GenBank/DDBJ databases">
        <title>High-quality chromosome-scale genome assembly of Pensacola bahiagrass (Paspalum notatum Flugge var. saurae).</title>
        <authorList>
            <person name="Vega J.M."/>
            <person name="Podio M."/>
            <person name="Orjuela J."/>
            <person name="Siena L.A."/>
            <person name="Pessino S.C."/>
            <person name="Combes M.C."/>
            <person name="Mariac C."/>
            <person name="Albertini E."/>
            <person name="Pupilli F."/>
            <person name="Ortiz J.P.A."/>
            <person name="Leblanc O."/>
        </authorList>
    </citation>
    <scope>NUCLEOTIDE SEQUENCE [LARGE SCALE GENOMIC DNA]</scope>
    <source>
        <strain evidence="2">R1</strain>
        <tissue evidence="2">Leaf</tissue>
    </source>
</reference>
<dbReference type="EMBL" id="CP144746">
    <property type="protein sequence ID" value="WVZ59724.1"/>
    <property type="molecule type" value="Genomic_DNA"/>
</dbReference>
<protein>
    <submittedName>
        <fullName evidence="2">Uncharacterized protein</fullName>
    </submittedName>
</protein>
<accession>A0AAQ3STL4</accession>
<keyword evidence="3" id="KW-1185">Reference proteome</keyword>
<gene>
    <name evidence="2" type="ORF">U9M48_009832</name>
</gene>
<evidence type="ECO:0000313" key="3">
    <source>
        <dbReference type="Proteomes" id="UP001341281"/>
    </source>
</evidence>
<sequence>MEGGGSSTPFYRGSTAALAANPCSDANGAQKGDREAAVDAEIARVNKLPAHSSYAVHRMKVLNKLRHLMSIKFGAGKSRFPDRNSLPGQQRKRNSGSSKWPFG</sequence>
<evidence type="ECO:0000313" key="2">
    <source>
        <dbReference type="EMBL" id="WVZ59724.1"/>
    </source>
</evidence>
<proteinExistence type="predicted"/>